<dbReference type="STRING" id="1325735.A0A428S4E6"/>
<gene>
    <name evidence="1" type="ORF">CEP52_016360</name>
</gene>
<evidence type="ECO:0000313" key="2">
    <source>
        <dbReference type="Proteomes" id="UP000287144"/>
    </source>
</evidence>
<keyword evidence="2" id="KW-1185">Reference proteome</keyword>
<reference evidence="1 2" key="1">
    <citation type="submission" date="2017-06" db="EMBL/GenBank/DDBJ databases">
        <title>Comparative genomic analysis of Ambrosia Fusariam Clade fungi.</title>
        <authorList>
            <person name="Stajich J.E."/>
            <person name="Carrillo J."/>
            <person name="Kijimoto T."/>
            <person name="Eskalen A."/>
            <person name="O'Donnell K."/>
            <person name="Kasson M."/>
        </authorList>
    </citation>
    <scope>NUCLEOTIDE SEQUENCE [LARGE SCALE GENOMIC DNA]</scope>
    <source>
        <strain evidence="1 2">NRRL62579</strain>
    </source>
</reference>
<evidence type="ECO:0000313" key="1">
    <source>
        <dbReference type="EMBL" id="RSL84702.1"/>
    </source>
</evidence>
<comment type="caution">
    <text evidence="1">The sequence shown here is derived from an EMBL/GenBank/DDBJ whole genome shotgun (WGS) entry which is preliminary data.</text>
</comment>
<name>A0A428S4E6_9HYPO</name>
<organism evidence="1 2">
    <name type="scientific">Fusarium oligoseptatum</name>
    <dbReference type="NCBI Taxonomy" id="2604345"/>
    <lineage>
        <taxon>Eukaryota</taxon>
        <taxon>Fungi</taxon>
        <taxon>Dikarya</taxon>
        <taxon>Ascomycota</taxon>
        <taxon>Pezizomycotina</taxon>
        <taxon>Sordariomycetes</taxon>
        <taxon>Hypocreomycetidae</taxon>
        <taxon>Hypocreales</taxon>
        <taxon>Nectriaceae</taxon>
        <taxon>Fusarium</taxon>
        <taxon>Fusarium solani species complex</taxon>
    </lineage>
</organism>
<dbReference type="Proteomes" id="UP000287144">
    <property type="component" value="Unassembled WGS sequence"/>
</dbReference>
<dbReference type="AlphaFoldDB" id="A0A428S4E6"/>
<accession>A0A428S4E6</accession>
<proteinExistence type="predicted"/>
<protein>
    <submittedName>
        <fullName evidence="1">Uncharacterized protein</fullName>
    </submittedName>
</protein>
<dbReference type="EMBL" id="NKCK01000341">
    <property type="protein sequence ID" value="RSL84702.1"/>
    <property type="molecule type" value="Genomic_DNA"/>
</dbReference>
<sequence length="285" mass="30985">METPIIHDGDLPGSPPATKVPALDTIDHYLSTNREYSRGYTEAIHVSCCPGVSNETNLVEVYARFLSDLTGADEVAFIIARGSSSGSSLMTLSVTVASDVAGQSTQQEDGFLVPSWKEFDMSSHQDGEIQFALDLRASIPDGDSTLEQQDLFVLHIRPNLTANEVVVNISYPSQLIHKLAAAQLLKIFVSRLLIETNTIGSPVTSVISTPSMVPEFSALNHPPLMEPPSQFSSNWDIAIKPTLLHAGFEHWASKTPNIPALDFVFISLEHRGASTTSNLELRNAQ</sequence>